<feature type="compositionally biased region" description="Polar residues" evidence="1">
    <location>
        <begin position="1"/>
        <end position="12"/>
    </location>
</feature>
<feature type="compositionally biased region" description="Basic and acidic residues" evidence="1">
    <location>
        <begin position="68"/>
        <end position="81"/>
    </location>
</feature>
<evidence type="ECO:0000313" key="2">
    <source>
        <dbReference type="EMBL" id="CAJ1937005.1"/>
    </source>
</evidence>
<organism evidence="2 3">
    <name type="scientific">Cylindrotheca closterium</name>
    <dbReference type="NCBI Taxonomy" id="2856"/>
    <lineage>
        <taxon>Eukaryota</taxon>
        <taxon>Sar</taxon>
        <taxon>Stramenopiles</taxon>
        <taxon>Ochrophyta</taxon>
        <taxon>Bacillariophyta</taxon>
        <taxon>Bacillariophyceae</taxon>
        <taxon>Bacillariophycidae</taxon>
        <taxon>Bacillariales</taxon>
        <taxon>Bacillariaceae</taxon>
        <taxon>Cylindrotheca</taxon>
    </lineage>
</organism>
<feature type="non-terminal residue" evidence="2">
    <location>
        <position position="1"/>
    </location>
</feature>
<feature type="compositionally biased region" description="Basic and acidic residues" evidence="1">
    <location>
        <begin position="142"/>
        <end position="158"/>
    </location>
</feature>
<gene>
    <name evidence="2" type="ORF">CYCCA115_LOCUS5466</name>
</gene>
<dbReference type="Proteomes" id="UP001295423">
    <property type="component" value="Unassembled WGS sequence"/>
</dbReference>
<dbReference type="EMBL" id="CAKOGP040000591">
    <property type="protein sequence ID" value="CAJ1937005.1"/>
    <property type="molecule type" value="Genomic_DNA"/>
</dbReference>
<evidence type="ECO:0000313" key="3">
    <source>
        <dbReference type="Proteomes" id="UP001295423"/>
    </source>
</evidence>
<dbReference type="AlphaFoldDB" id="A0AAD2FK54"/>
<comment type="caution">
    <text evidence="2">The sequence shown here is derived from an EMBL/GenBank/DDBJ whole genome shotgun (WGS) entry which is preliminary data.</text>
</comment>
<accession>A0AAD2FK54</accession>
<sequence>MAMPTTDANMGETNKIGKHHRQSASNSEEQVAEDLEGHRETSTDTDFDYSDDAMSTTDANMGGTNEVGKVEPEGDISRDESSTTAEVPKAGLEDFKDINDSTTTTESPLLVEKLSESNIADEDDILDLDEENDAIATGNIRMGDKILDAPSVEHKGESTEPASPNGSIEENSNEASNAQSSSDGSHGRSCRGIWGTPKVGARPPDMELLYHVFESRIQKQLGIGPIPESQLRENLFPLGIGF</sequence>
<name>A0AAD2FK54_9STRA</name>
<proteinExistence type="predicted"/>
<feature type="non-terminal residue" evidence="2">
    <location>
        <position position="242"/>
    </location>
</feature>
<feature type="region of interest" description="Disordered" evidence="1">
    <location>
        <begin position="1"/>
        <end position="203"/>
    </location>
</feature>
<evidence type="ECO:0000256" key="1">
    <source>
        <dbReference type="SAM" id="MobiDB-lite"/>
    </source>
</evidence>
<feature type="compositionally biased region" description="Low complexity" evidence="1">
    <location>
        <begin position="167"/>
        <end position="182"/>
    </location>
</feature>
<feature type="compositionally biased region" description="Acidic residues" evidence="1">
    <location>
        <begin position="119"/>
        <end position="133"/>
    </location>
</feature>
<keyword evidence="3" id="KW-1185">Reference proteome</keyword>
<reference evidence="2" key="1">
    <citation type="submission" date="2023-08" db="EMBL/GenBank/DDBJ databases">
        <authorList>
            <person name="Audoor S."/>
            <person name="Bilcke G."/>
        </authorList>
    </citation>
    <scope>NUCLEOTIDE SEQUENCE</scope>
</reference>
<protein>
    <submittedName>
        <fullName evidence="2">Uncharacterized protein</fullName>
    </submittedName>
</protein>